<protein>
    <submittedName>
        <fullName evidence="2">Transmembrane protein, putative</fullName>
    </submittedName>
</protein>
<evidence type="ECO:0000313" key="2">
    <source>
        <dbReference type="EMBL" id="EWS71828.1"/>
    </source>
</evidence>
<dbReference type="InParanoid" id="W7X678"/>
<feature type="transmembrane region" description="Helical" evidence="1">
    <location>
        <begin position="30"/>
        <end position="48"/>
    </location>
</feature>
<feature type="transmembrane region" description="Helical" evidence="1">
    <location>
        <begin position="112"/>
        <end position="132"/>
    </location>
</feature>
<name>W7X678_TETTS</name>
<keyword evidence="1" id="KW-0472">Membrane</keyword>
<sequence length="539" mass="64337">MVMLVSIMNRLHHYNFYQYTFSFVLDQKKMMIYSFTLLYCYLNSFVIALQHGCYMFSCLLFQVLNLVGFLNVKKRYFFIQVNLVIIAMIIIAFIITNFQYDYQFSIKTIISVSFKVFRVAKYFSLIHFLFITKNHHHCKWRMVKKYFCFISCQVQEWFTVNFNKLFRQINFYCCCCYHCLLEYFIQNSCMQNWEVFDFHKQGFDLIGLKMFVSQIFADAFIIINQGDFIFAIINVSKYTAVGFRGNNLISFVEINKSYLFVINVFKSLQLLTDFTRNQINFIQFGIIVIRGVHQFRRKVRKNFKQLCILDLGSVNFGWVQVKGTQKTMTRFRVGCYSKAIIKNQMNHLTGKNKIITIINVDVIIVIIIVVAVNDNLIVVVVVVKINAVNKYFVFLRQIVIRVILITNIKLLKEKLLSYFFKIGVFDFQLGTFMCTQSDYYYYCFNYFFRIFEYLRHVKQAEEEEQKVGILHLSVVVYIKEYYLHSYFIYKESLQNNLDLSKDFYCLALGFGFGLVDKYRFYCLPKEADEDFSCFINYFC</sequence>
<organism evidence="2 3">
    <name type="scientific">Tetrahymena thermophila (strain SB210)</name>
    <dbReference type="NCBI Taxonomy" id="312017"/>
    <lineage>
        <taxon>Eukaryota</taxon>
        <taxon>Sar</taxon>
        <taxon>Alveolata</taxon>
        <taxon>Ciliophora</taxon>
        <taxon>Intramacronucleata</taxon>
        <taxon>Oligohymenophorea</taxon>
        <taxon>Hymenostomatida</taxon>
        <taxon>Tetrahymenina</taxon>
        <taxon>Tetrahymenidae</taxon>
        <taxon>Tetrahymena</taxon>
    </lineage>
</organism>
<dbReference type="EMBL" id="GG662447">
    <property type="protein sequence ID" value="EWS71828.1"/>
    <property type="molecule type" value="Genomic_DNA"/>
</dbReference>
<reference evidence="2" key="1">
    <citation type="submission" date="2008-09" db="EMBL/GenBank/DDBJ databases">
        <authorList>
            <person name="Eisen J.A."/>
            <person name="Wu M."/>
            <person name="Wu D."/>
            <person name="Nierman W.C."/>
            <person name="Orias E."/>
            <person name="Delcher A.L."/>
            <person name="Salzberg S.L."/>
        </authorList>
    </citation>
    <scope>NUCLEOTIDE SEQUENCE</scope>
    <source>
        <strain evidence="2">SB210</strain>
    </source>
</reference>
<dbReference type="RefSeq" id="XP_012655650.1">
    <property type="nucleotide sequence ID" value="XM_012800196.1"/>
</dbReference>
<dbReference type="AlphaFoldDB" id="W7X678"/>
<evidence type="ECO:0000256" key="1">
    <source>
        <dbReference type="SAM" id="Phobius"/>
    </source>
</evidence>
<gene>
    <name evidence="2" type="ORF">TTHERM_000716349</name>
</gene>
<accession>W7X678</accession>
<keyword evidence="1 2" id="KW-0812">Transmembrane</keyword>
<evidence type="ECO:0000313" key="3">
    <source>
        <dbReference type="Proteomes" id="UP000009168"/>
    </source>
</evidence>
<feature type="transmembrane region" description="Helical" evidence="1">
    <location>
        <begin position="79"/>
        <end position="100"/>
    </location>
</feature>
<reference evidence="2" key="2">
    <citation type="submission" date="2014-02" db="EMBL/GenBank/DDBJ databases">
        <title>Annotation update of Tetrahymena thermophila SB210.</title>
        <authorList>
            <person name="Bidwell S."/>
            <person name="Michalis H.M."/>
            <person name="Zafar N."/>
            <person name="Joardar V."/>
            <person name="Miao W."/>
            <person name="Russ C."/>
            <person name="Eisen J."/>
            <person name="Wu M."/>
            <person name="Wu D."/>
            <person name="Nierman W."/>
            <person name="Orias E."/>
            <person name="Delcher A."/>
            <person name="Salzberg S."/>
            <person name="Coyne R."/>
        </authorList>
    </citation>
    <scope>NUCLEOTIDE SEQUENCE</scope>
    <source>
        <strain evidence="2">SB210</strain>
    </source>
</reference>
<dbReference type="GeneID" id="24440353"/>
<dbReference type="KEGG" id="tet:TTHERM_000716349"/>
<feature type="transmembrane region" description="Helical" evidence="1">
    <location>
        <begin position="54"/>
        <end position="72"/>
    </location>
</feature>
<feature type="transmembrane region" description="Helical" evidence="1">
    <location>
        <begin position="354"/>
        <end position="372"/>
    </location>
</feature>
<keyword evidence="1" id="KW-1133">Transmembrane helix</keyword>
<keyword evidence="3" id="KW-1185">Reference proteome</keyword>
<dbReference type="Proteomes" id="UP000009168">
    <property type="component" value="Unassembled WGS sequence"/>
</dbReference>
<proteinExistence type="predicted"/>